<dbReference type="PANTHER" id="PTHR45813:SF8">
    <property type="entry name" value="IG-LIKE DOMAIN-CONTAINING PROTEIN"/>
    <property type="match status" value="1"/>
</dbReference>
<dbReference type="InterPro" id="IPR000742">
    <property type="entry name" value="EGF"/>
</dbReference>
<feature type="transmembrane region" description="Helical" evidence="3">
    <location>
        <begin position="818"/>
        <end position="837"/>
    </location>
</feature>
<feature type="transmembrane region" description="Helical" evidence="3">
    <location>
        <begin position="857"/>
        <end position="877"/>
    </location>
</feature>
<dbReference type="InterPro" id="IPR013783">
    <property type="entry name" value="Ig-like_fold"/>
</dbReference>
<dbReference type="InterPro" id="IPR007110">
    <property type="entry name" value="Ig-like_dom"/>
</dbReference>
<evidence type="ECO:0000259" key="5">
    <source>
        <dbReference type="PROSITE" id="PS50227"/>
    </source>
</evidence>
<dbReference type="SMART" id="SM00409">
    <property type="entry name" value="IG"/>
    <property type="match status" value="2"/>
</dbReference>
<dbReference type="PROSITE" id="PS50026">
    <property type="entry name" value="EGF_3"/>
    <property type="match status" value="1"/>
</dbReference>
<evidence type="ECO:0000313" key="7">
    <source>
        <dbReference type="EMBL" id="BES95587.1"/>
    </source>
</evidence>
<feature type="domain" description="Ig-like" evidence="6">
    <location>
        <begin position="213"/>
        <end position="324"/>
    </location>
</feature>
<dbReference type="PANTHER" id="PTHR45813">
    <property type="entry name" value="IG-LIKE DOMAIN-CONTAINING PROTEIN"/>
    <property type="match status" value="1"/>
</dbReference>
<comment type="caution">
    <text evidence="1">Lacks conserved residue(s) required for the propagation of feature annotation.</text>
</comment>
<feature type="region of interest" description="Disordered" evidence="2">
    <location>
        <begin position="1265"/>
        <end position="1301"/>
    </location>
</feature>
<dbReference type="SMART" id="SM00181">
    <property type="entry name" value="EGF"/>
    <property type="match status" value="1"/>
</dbReference>
<dbReference type="Proteomes" id="UP001307889">
    <property type="component" value="Chromosome 6"/>
</dbReference>
<feature type="domain" description="EGF-like" evidence="4">
    <location>
        <begin position="36"/>
        <end position="74"/>
    </location>
</feature>
<dbReference type="InterPro" id="IPR036445">
    <property type="entry name" value="GPCR_2_extracell_dom_sf"/>
</dbReference>
<dbReference type="PROSITE" id="PS00022">
    <property type="entry name" value="EGF_1"/>
    <property type="match status" value="1"/>
</dbReference>
<evidence type="ECO:0000256" key="3">
    <source>
        <dbReference type="SAM" id="Phobius"/>
    </source>
</evidence>
<keyword evidence="3" id="KW-1133">Transmembrane helix</keyword>
<dbReference type="InterPro" id="IPR036179">
    <property type="entry name" value="Ig-like_dom_sf"/>
</dbReference>
<dbReference type="SMART" id="SM00408">
    <property type="entry name" value="IGc2"/>
    <property type="match status" value="1"/>
</dbReference>
<accession>A0ABN7AYJ8</accession>
<dbReference type="CDD" id="cd00098">
    <property type="entry name" value="IgC1"/>
    <property type="match status" value="1"/>
</dbReference>
<feature type="disulfide bond" evidence="1">
    <location>
        <begin position="64"/>
        <end position="73"/>
    </location>
</feature>
<dbReference type="Gene3D" id="2.60.40.10">
    <property type="entry name" value="Immunoglobulins"/>
    <property type="match status" value="2"/>
</dbReference>
<keyword evidence="1" id="KW-1015">Disulfide bond</keyword>
<evidence type="ECO:0000256" key="2">
    <source>
        <dbReference type="SAM" id="MobiDB-lite"/>
    </source>
</evidence>
<evidence type="ECO:0000313" key="8">
    <source>
        <dbReference type="Proteomes" id="UP001307889"/>
    </source>
</evidence>
<dbReference type="InterPro" id="IPR003599">
    <property type="entry name" value="Ig_sub"/>
</dbReference>
<dbReference type="InterPro" id="IPR051587">
    <property type="entry name" value="Adhesion_GPCR"/>
</dbReference>
<reference evidence="7 8" key="1">
    <citation type="submission" date="2023-09" db="EMBL/GenBank/DDBJ databases">
        <title>Nesidiocoris tenuis whole genome shotgun sequence.</title>
        <authorList>
            <person name="Shibata T."/>
            <person name="Shimoda M."/>
            <person name="Kobayashi T."/>
            <person name="Uehara T."/>
        </authorList>
    </citation>
    <scope>NUCLEOTIDE SEQUENCE [LARGE SCALE GENOMIC DNA]</scope>
    <source>
        <strain evidence="7 8">Japan</strain>
    </source>
</reference>
<dbReference type="CDD" id="cd00054">
    <property type="entry name" value="EGF_CA"/>
    <property type="match status" value="1"/>
</dbReference>
<feature type="transmembrane region" description="Helical" evidence="3">
    <location>
        <begin position="927"/>
        <end position="950"/>
    </location>
</feature>
<feature type="transmembrane region" description="Helical" evidence="3">
    <location>
        <begin position="1004"/>
        <end position="1024"/>
    </location>
</feature>
<keyword evidence="3" id="KW-0472">Membrane</keyword>
<protein>
    <submittedName>
        <fullName evidence="7">Uncharacterized protein</fullName>
    </submittedName>
</protein>
<dbReference type="InterPro" id="IPR003598">
    <property type="entry name" value="Ig_sub2"/>
</dbReference>
<feature type="transmembrane region" description="Helical" evidence="3">
    <location>
        <begin position="787"/>
        <end position="811"/>
    </location>
</feature>
<dbReference type="Pfam" id="PF13927">
    <property type="entry name" value="Ig_3"/>
    <property type="match status" value="1"/>
</dbReference>
<feature type="region of interest" description="Disordered" evidence="2">
    <location>
        <begin position="1148"/>
        <end position="1200"/>
    </location>
</feature>
<dbReference type="PROSITE" id="PS50835">
    <property type="entry name" value="IG_LIKE"/>
    <property type="match status" value="2"/>
</dbReference>
<dbReference type="Gene3D" id="2.10.25.10">
    <property type="entry name" value="Laminin"/>
    <property type="match status" value="1"/>
</dbReference>
<dbReference type="PROSITE" id="PS50227">
    <property type="entry name" value="G_PROTEIN_RECEP_F2_3"/>
    <property type="match status" value="1"/>
</dbReference>
<evidence type="ECO:0000259" key="6">
    <source>
        <dbReference type="PROSITE" id="PS50835"/>
    </source>
</evidence>
<dbReference type="Gene3D" id="4.10.1240.10">
    <property type="entry name" value="GPCR, family 2, extracellular hormone receptor domain"/>
    <property type="match status" value="1"/>
</dbReference>
<feature type="domain" description="Ig-like" evidence="6">
    <location>
        <begin position="329"/>
        <end position="424"/>
    </location>
</feature>
<dbReference type="EMBL" id="AP028914">
    <property type="protein sequence ID" value="BES95587.1"/>
    <property type="molecule type" value="Genomic_DNA"/>
</dbReference>
<evidence type="ECO:0000256" key="1">
    <source>
        <dbReference type="PROSITE-ProRule" id="PRU00076"/>
    </source>
</evidence>
<dbReference type="InterPro" id="IPR001879">
    <property type="entry name" value="GPCR_2_extracellular_dom"/>
</dbReference>
<proteinExistence type="predicted"/>
<dbReference type="SMART" id="SM00008">
    <property type="entry name" value="HormR"/>
    <property type="match status" value="1"/>
</dbReference>
<keyword evidence="3" id="KW-0812">Transmembrane</keyword>
<feature type="transmembrane region" description="Helical" evidence="3">
    <location>
        <begin position="889"/>
        <end position="907"/>
    </location>
</feature>
<dbReference type="SUPFAM" id="SSF48726">
    <property type="entry name" value="Immunoglobulin"/>
    <property type="match status" value="2"/>
</dbReference>
<keyword evidence="8" id="KW-1185">Reference proteome</keyword>
<gene>
    <name evidence="7" type="ORF">NTJ_08397</name>
</gene>
<name>A0ABN7AYJ8_9HEMI</name>
<feature type="domain" description="G-protein coupled receptors family 2 profile 1" evidence="5">
    <location>
        <begin position="406"/>
        <end position="491"/>
    </location>
</feature>
<sequence>MSGIVSLILSQSFDHSGCRSFWCKCFKGFHGSRCMHGPLCTDGSDLCRNGATCRHVGTSVVCKCPPLYTGPHCEVPLIIAGCDPGKSPEECSTQCRYDRRIENACNCETNGIPVSPDRWRYELVLRIANVSSLSIQHPGHTLFNFLEKQISRYFRSISLSRLEDFKILSINERGDMVLHFFGSGHDKKRVRDAADDLVLRDHLGDIALLPSSPRFRLEPPLHLNSIQITKKDRRESDVRIGDHVILICVAQGTKSIEFNWFKDGSLINVSKSNGELWTETRPNDGKDEYSSYLGIESVTSWEEGRYTCQVSDWGVQECKSVYLSVVQAPAVRILPMSASLQKGENINLKCVTVDELIQPANKQIGFSWAKDRELFPLNPGQEVWEDLKPSGSILRVKNIQKSTTYTCMAHTSASTQAKQSVRIEVVNLTAMAVCESHHYMGIRWGLTAPGSTALSECPIGYNGVAKRQCLLSEPGFAYWQRPDFSRCISNELDMILSNFRILARGYIKSSVEDCLAQLLSWLSSRSAVEMLPGAGEPVVELMKDMLNYLNRTESWDELASSSMNFYQSVDLLLDLPNSIINELRVRDLQVLLNRWSVLLGHLSNSSSAHFVFSTYVADIFTVYDGSHFSYYIPNQFNDYPQWYRAKVIVHIVPTVAGTRNTSCIVVVNFQNISNFLPRRSTQKTIDGGEVIYEIQSNVISIAVSSQLKVLVDLEVPLYATREGWNVTCGVAPSLEATWDFSACHYGTKQANWTKCVCQWPGVYSALLTKHSKMGANGSSRNPRPSSVVLIGCTCCLVQSLLAFVLLLLRWFHRKTCLLFLKLQCCASAAAAMCLFIYCARFPPSTFAFPSLNFLMETLMLLGLTSHLCKLLVVYTEVVRLPNVHNIKKTVFGITTGVTTLGVLSSILAHKLIGGELKTWWLPLDSAIFFIFVPCGVLVVVLFIFLFGTLLHQLQYLLRIQDEKTTITLNRRIGLLKRTGFLFASMISMSTSSIAYVNIPSRTNHYAFSVICGVFGFTIFFCYIIHSESSLNMKLLKQFKIYSSKDLDYSSESENNLFNFFTKQEAEVESECAPPCLKQPQGISMLELPSVVDDQFVKPKMVTFDEEPHFGDKKVEANEVNLEVYPNSPRKFSDVVDFLVANDDASRNSPCSQIFNDEPDTNPIPDVTSRSFPETEGLVDAPELNNKLSSNGQRQSEDGNVNCDFGVGSLVKSELANNAGLQSSAPPQERVPYSRGEILPTIVEDEDAEEKDVFDRISHDLDYLLNRRPSGGMENPSQRVKKLMTLPECKSGPNPSHTESVL</sequence>
<dbReference type="SUPFAM" id="SSF57196">
    <property type="entry name" value="EGF/Laminin"/>
    <property type="match status" value="1"/>
</dbReference>
<evidence type="ECO:0000259" key="4">
    <source>
        <dbReference type="PROSITE" id="PS50026"/>
    </source>
</evidence>
<organism evidence="7 8">
    <name type="scientific">Nesidiocoris tenuis</name>
    <dbReference type="NCBI Taxonomy" id="355587"/>
    <lineage>
        <taxon>Eukaryota</taxon>
        <taxon>Metazoa</taxon>
        <taxon>Ecdysozoa</taxon>
        <taxon>Arthropoda</taxon>
        <taxon>Hexapoda</taxon>
        <taxon>Insecta</taxon>
        <taxon>Pterygota</taxon>
        <taxon>Neoptera</taxon>
        <taxon>Paraneoptera</taxon>
        <taxon>Hemiptera</taxon>
        <taxon>Heteroptera</taxon>
        <taxon>Panheteroptera</taxon>
        <taxon>Cimicomorpha</taxon>
        <taxon>Miridae</taxon>
        <taxon>Dicyphina</taxon>
        <taxon>Nesidiocoris</taxon>
    </lineage>
</organism>
<keyword evidence="1" id="KW-0245">EGF-like domain</keyword>
<feature type="compositionally biased region" description="Polar residues" evidence="2">
    <location>
        <begin position="1292"/>
        <end position="1301"/>
    </location>
</feature>